<dbReference type="AlphaFoldDB" id="A0A9W9PSA1"/>
<dbReference type="InterPro" id="IPR032675">
    <property type="entry name" value="LRR_dom_sf"/>
</dbReference>
<sequence>MHLKSDHDNSIAAIRAFRPVKYLSLHSLRSIQNLHQMIEQHSPPLEGLIMGSSGLAHSQYPRLDVSGIFQLVTQCPNLEELHLQIKRTMDIQVEYETYKALGEFSNLHSLMLDLHFDARLKLAQQRERSPKNRVFYLTTLRGHSWSYDITSNIPVHQVRRRLGRGCGRYNKRNENRYLILKKTRSSISLKDLHCFSIIFGHKSLREVTSDLVGLSFPLEAGTT</sequence>
<organism evidence="1 2">
    <name type="scientific">Penicillium atrosanguineum</name>
    <dbReference type="NCBI Taxonomy" id="1132637"/>
    <lineage>
        <taxon>Eukaryota</taxon>
        <taxon>Fungi</taxon>
        <taxon>Dikarya</taxon>
        <taxon>Ascomycota</taxon>
        <taxon>Pezizomycotina</taxon>
        <taxon>Eurotiomycetes</taxon>
        <taxon>Eurotiomycetidae</taxon>
        <taxon>Eurotiales</taxon>
        <taxon>Aspergillaceae</taxon>
        <taxon>Penicillium</taxon>
    </lineage>
</organism>
<name>A0A9W9PSA1_9EURO</name>
<proteinExistence type="predicted"/>
<evidence type="ECO:0000313" key="1">
    <source>
        <dbReference type="EMBL" id="KAJ5307090.1"/>
    </source>
</evidence>
<accession>A0A9W9PSA1</accession>
<dbReference type="SUPFAM" id="SSF52047">
    <property type="entry name" value="RNI-like"/>
    <property type="match status" value="1"/>
</dbReference>
<dbReference type="OrthoDB" id="3945550at2759"/>
<dbReference type="EMBL" id="JAPZBO010000008">
    <property type="protein sequence ID" value="KAJ5307090.1"/>
    <property type="molecule type" value="Genomic_DNA"/>
</dbReference>
<gene>
    <name evidence="1" type="ORF">N7476_007746</name>
</gene>
<dbReference type="Gene3D" id="3.80.10.10">
    <property type="entry name" value="Ribonuclease Inhibitor"/>
    <property type="match status" value="1"/>
</dbReference>
<protein>
    <submittedName>
        <fullName evidence="1">Uncharacterized protein</fullName>
    </submittedName>
</protein>
<keyword evidence="2" id="KW-1185">Reference proteome</keyword>
<dbReference type="Proteomes" id="UP001147746">
    <property type="component" value="Unassembled WGS sequence"/>
</dbReference>
<reference evidence="1" key="2">
    <citation type="journal article" date="2023" name="IMA Fungus">
        <title>Comparative genomic study of the Penicillium genus elucidates a diverse pangenome and 15 lateral gene transfer events.</title>
        <authorList>
            <person name="Petersen C."/>
            <person name="Sorensen T."/>
            <person name="Nielsen M.R."/>
            <person name="Sondergaard T.E."/>
            <person name="Sorensen J.L."/>
            <person name="Fitzpatrick D.A."/>
            <person name="Frisvad J.C."/>
            <person name="Nielsen K.L."/>
        </authorList>
    </citation>
    <scope>NUCLEOTIDE SEQUENCE</scope>
    <source>
        <strain evidence="1">IBT 21472</strain>
    </source>
</reference>
<evidence type="ECO:0000313" key="2">
    <source>
        <dbReference type="Proteomes" id="UP001147746"/>
    </source>
</evidence>
<reference evidence="1" key="1">
    <citation type="submission" date="2022-12" db="EMBL/GenBank/DDBJ databases">
        <authorList>
            <person name="Petersen C."/>
        </authorList>
    </citation>
    <scope>NUCLEOTIDE SEQUENCE</scope>
    <source>
        <strain evidence="1">IBT 21472</strain>
    </source>
</reference>
<comment type="caution">
    <text evidence="1">The sequence shown here is derived from an EMBL/GenBank/DDBJ whole genome shotgun (WGS) entry which is preliminary data.</text>
</comment>